<evidence type="ECO:0000256" key="2">
    <source>
        <dbReference type="ARBA" id="ARBA00023242"/>
    </source>
</evidence>
<proteinExistence type="predicted"/>
<dbReference type="Proteomes" id="UP001152561">
    <property type="component" value="Unassembled WGS sequence"/>
</dbReference>
<dbReference type="OrthoDB" id="1301431at2759"/>
<dbReference type="InterPro" id="IPR051992">
    <property type="entry name" value="OxStress_Response_Reg"/>
</dbReference>
<organism evidence="4 5">
    <name type="scientific">Anisodus acutangulus</name>
    <dbReference type="NCBI Taxonomy" id="402998"/>
    <lineage>
        <taxon>Eukaryota</taxon>
        <taxon>Viridiplantae</taxon>
        <taxon>Streptophyta</taxon>
        <taxon>Embryophyta</taxon>
        <taxon>Tracheophyta</taxon>
        <taxon>Spermatophyta</taxon>
        <taxon>Magnoliopsida</taxon>
        <taxon>eudicotyledons</taxon>
        <taxon>Gunneridae</taxon>
        <taxon>Pentapetalae</taxon>
        <taxon>asterids</taxon>
        <taxon>lamiids</taxon>
        <taxon>Solanales</taxon>
        <taxon>Solanaceae</taxon>
        <taxon>Solanoideae</taxon>
        <taxon>Hyoscyameae</taxon>
        <taxon>Anisodus</taxon>
    </lineage>
</organism>
<comment type="subcellular location">
    <subcellularLocation>
        <location evidence="1">Nucleus</location>
    </subcellularLocation>
</comment>
<dbReference type="GO" id="GO:0006950">
    <property type="term" value="P:response to stress"/>
    <property type="evidence" value="ECO:0007669"/>
    <property type="project" value="UniProtKB-ARBA"/>
</dbReference>
<protein>
    <recommendedName>
        <fullName evidence="6">Oxidative stress 3</fullName>
    </recommendedName>
</protein>
<comment type="caution">
    <text evidence="4">The sequence shown here is derived from an EMBL/GenBank/DDBJ whole genome shotgun (WGS) entry which is preliminary data.</text>
</comment>
<dbReference type="GO" id="GO:0005634">
    <property type="term" value="C:nucleus"/>
    <property type="evidence" value="ECO:0007669"/>
    <property type="project" value="UniProtKB-SubCell"/>
</dbReference>
<evidence type="ECO:0000313" key="4">
    <source>
        <dbReference type="EMBL" id="KAJ8541869.1"/>
    </source>
</evidence>
<evidence type="ECO:0000256" key="1">
    <source>
        <dbReference type="ARBA" id="ARBA00004123"/>
    </source>
</evidence>
<feature type="compositionally biased region" description="Acidic residues" evidence="3">
    <location>
        <begin position="34"/>
        <end position="46"/>
    </location>
</feature>
<accession>A0A9Q1LT79</accession>
<evidence type="ECO:0000313" key="5">
    <source>
        <dbReference type="Proteomes" id="UP001152561"/>
    </source>
</evidence>
<gene>
    <name evidence="4" type="ORF">K7X08_016735</name>
</gene>
<dbReference type="AlphaFoldDB" id="A0A9Q1LT79"/>
<dbReference type="PANTHER" id="PTHR33172">
    <property type="entry name" value="OS08G0516900 PROTEIN"/>
    <property type="match status" value="1"/>
</dbReference>
<name>A0A9Q1LT79_9SOLA</name>
<reference evidence="5" key="1">
    <citation type="journal article" date="2023" name="Proc. Natl. Acad. Sci. U.S.A.">
        <title>Genomic and structural basis for evolution of tropane alkaloid biosynthesis.</title>
        <authorList>
            <person name="Wanga Y.-J."/>
            <person name="Taina T."/>
            <person name="Yua J.-Y."/>
            <person name="Lia J."/>
            <person name="Xua B."/>
            <person name="Chenc J."/>
            <person name="D'Auriad J.C."/>
            <person name="Huanga J.-P."/>
            <person name="Huanga S.-X."/>
        </authorList>
    </citation>
    <scope>NUCLEOTIDE SEQUENCE [LARGE SCALE GENOMIC DNA]</scope>
    <source>
        <strain evidence="5">cv. KIB-2019</strain>
    </source>
</reference>
<keyword evidence="2" id="KW-0539">Nucleus</keyword>
<keyword evidence="5" id="KW-1185">Reference proteome</keyword>
<evidence type="ECO:0000256" key="3">
    <source>
        <dbReference type="SAM" id="MobiDB-lite"/>
    </source>
</evidence>
<dbReference type="PANTHER" id="PTHR33172:SF103">
    <property type="entry name" value="PROTEIN OXIDATIVE STRESS 3"/>
    <property type="match status" value="1"/>
</dbReference>
<dbReference type="EMBL" id="JAJAGQ010000015">
    <property type="protein sequence ID" value="KAJ8541869.1"/>
    <property type="molecule type" value="Genomic_DNA"/>
</dbReference>
<feature type="region of interest" description="Disordered" evidence="3">
    <location>
        <begin position="33"/>
        <end position="54"/>
    </location>
</feature>
<sequence>MEGTKAVKSPRQVQWVVMETVNSVSAETCSCIDMVDDDDDDDDDDASSSSSSFGPLYELSELMAQLPIKKGLSKYYQGKSQSYGHLGSVMSLKDLAKEGNSYNKRMKLCKSLDGRKRSSFAPKSTITKKFYSRRPIISNTLVGRSPISLE</sequence>
<evidence type="ECO:0008006" key="6">
    <source>
        <dbReference type="Google" id="ProtNLM"/>
    </source>
</evidence>